<dbReference type="PANTHER" id="PTHR24198:SF165">
    <property type="entry name" value="ANKYRIN REPEAT-CONTAINING PROTEIN-RELATED"/>
    <property type="match status" value="1"/>
</dbReference>
<keyword evidence="5" id="KW-1185">Reference proteome</keyword>
<reference evidence="4 5" key="1">
    <citation type="submission" date="2017-03" db="EMBL/GenBank/DDBJ databases">
        <title>Genome of the blue death feigning beetle - Asbolus verrucosus.</title>
        <authorList>
            <person name="Rider S.D."/>
        </authorList>
    </citation>
    <scope>NUCLEOTIDE SEQUENCE [LARGE SCALE GENOMIC DNA]</scope>
    <source>
        <strain evidence="4">Butters</strain>
        <tissue evidence="4">Head and leg muscle</tissue>
    </source>
</reference>
<dbReference type="SUPFAM" id="SSF52540">
    <property type="entry name" value="P-loop containing nucleoside triphosphate hydrolases"/>
    <property type="match status" value="1"/>
</dbReference>
<evidence type="ECO:0000313" key="5">
    <source>
        <dbReference type="Proteomes" id="UP000292052"/>
    </source>
</evidence>
<dbReference type="PROSITE" id="PS50088">
    <property type="entry name" value="ANK_REPEAT"/>
    <property type="match status" value="1"/>
</dbReference>
<dbReference type="Gene3D" id="3.40.50.300">
    <property type="entry name" value="P-loop containing nucleotide triphosphate hydrolases"/>
    <property type="match status" value="1"/>
</dbReference>
<accession>A0A482VW07</accession>
<organism evidence="4 5">
    <name type="scientific">Asbolus verrucosus</name>
    <name type="common">Desert ironclad beetle</name>
    <dbReference type="NCBI Taxonomy" id="1661398"/>
    <lineage>
        <taxon>Eukaryota</taxon>
        <taxon>Metazoa</taxon>
        <taxon>Ecdysozoa</taxon>
        <taxon>Arthropoda</taxon>
        <taxon>Hexapoda</taxon>
        <taxon>Insecta</taxon>
        <taxon>Pterygota</taxon>
        <taxon>Neoptera</taxon>
        <taxon>Endopterygota</taxon>
        <taxon>Coleoptera</taxon>
        <taxon>Polyphaga</taxon>
        <taxon>Cucujiformia</taxon>
        <taxon>Tenebrionidae</taxon>
        <taxon>Pimeliinae</taxon>
        <taxon>Asbolus</taxon>
    </lineage>
</organism>
<evidence type="ECO:0000256" key="1">
    <source>
        <dbReference type="ARBA" id="ARBA00022737"/>
    </source>
</evidence>
<dbReference type="Gene3D" id="1.25.40.20">
    <property type="entry name" value="Ankyrin repeat-containing domain"/>
    <property type="match status" value="2"/>
</dbReference>
<keyword evidence="1" id="KW-0677">Repeat</keyword>
<dbReference type="Pfam" id="PF12796">
    <property type="entry name" value="Ank_2"/>
    <property type="match status" value="1"/>
</dbReference>
<dbReference type="EMBL" id="QDEB01061961">
    <property type="protein sequence ID" value="RZC36437.1"/>
    <property type="molecule type" value="Genomic_DNA"/>
</dbReference>
<dbReference type="InterPro" id="IPR036770">
    <property type="entry name" value="Ankyrin_rpt-contain_sf"/>
</dbReference>
<keyword evidence="2 3" id="KW-0040">ANK repeat</keyword>
<sequence length="1334" mass="155225">MNPHEQLSSFIEKKQKFQPRPGSLDFGTNYEFLMAAYYGLALSLNVKVEDFKLSTNNKDMDNFDDVVLQIKFEDGEEHLYALQLKHRGGKEDNITLMSFTGDKGDHSLKKYCEGFKKVEKVCRGNLSYNIPFENFHFILYTNAFLSKFVTYDQNHKKVDADEVQLPKRPDMFIYKHDKCVAKDLINLCREESYFIYKFKTSKEGLLDGDFLNQFYLYTKQKNAKEMECFISKLIWSIFSNCDANVVTNYFNFFKNWWRGDFGTFKLTKQAVLLKLAEYVLTPHIPEVNFATFSPSDVKFSLLNECLSCFDLILIENSEGDEAEKVWKAILPNIFNEIDPNWSWNQPVQNLDKRLLPDGKKIPTSAQGENFIDQSLKKIYTILWHMDMVPMFVKVNNSYRKGIFTAMKLVQSQKKFIVQDENHIKEEFPEDMNIFRNLTDLVARGNVYGKICDELSVSLQGRQCVKLKELIDIDNRFLETISIKEILHMLDGNFTVGDNCKNNLPKHYVKRLTPKILLSIEAVDELTNDLFVIHCQEFNTLYPDFKLNTINFDKYILLNQDSVSLSKLQKSNKFVILANGETQQFREICLLNQNKNCHHVRVVDNKRIEWIETQGSVETLRLYQLNLNDFKDDDFVEDFDILNHFSSTINIICAEPGMGKSVLLKYLKYKCPTSHWVITVNLSDHISFFKELHQIEEVLEYFLNIEPETNFVRDVVKIFISQRKILFLWDAFDELPGNCLNSVVSTVKRLGENGYWQWIAARNNSKEFLESIFGLLSLTITQFSKQNQYDFIYNNLKERFEDENEVQLMVEKLNQNMSSSLNCGYFDYSGTPLQMYMVMEIFLKNPQKYLDEFKIVILTDIYQEFIEGKFESLFERANAVKKNPLMEKIRRKFKDTQLSQYEVAALKASFDEETFSILNLNCDKLLQELKENRDNLGIIFGMNNEKKPVFSHKTYEEFLTASWLVKNRDNHPHLVKMLFQENYKNIRLMFDMLLAKDSPVHIAVLYGNLDILEKRLDGIASIKDKGGRNPLHIACSWGSKHPLIDIIENNAEKNVISADGTIVHPNQNLEIVKLLLTHDCNPLEKDDLVNWSAVEYSDRTLSLSLIEVILAHNYSIDFEEMANFNDVHTLLYYSIKFYYPNLFFKLHRYPLIELRLEGGEYCSLLQFAVKMNRLDFVAKLLSFQHYQEVINVPYKDLGSCIFTAAGNGNLEMFNLLREKGANLDRLQISPLITSVAMGHKKLCQKLIEEGSSVNESNVDGNSVLQVAAMEKQIDIMKLFIENGADVNYVNNDLTALDYCVHNEMLEGVRLLVQNQGETLYFSIILLLENLIRLHC</sequence>
<protein>
    <submittedName>
        <fullName evidence="4">Uncharacterized protein</fullName>
    </submittedName>
</protein>
<dbReference type="InterPro" id="IPR002110">
    <property type="entry name" value="Ankyrin_rpt"/>
</dbReference>
<evidence type="ECO:0000313" key="4">
    <source>
        <dbReference type="EMBL" id="RZC36437.1"/>
    </source>
</evidence>
<proteinExistence type="predicted"/>
<evidence type="ECO:0000256" key="2">
    <source>
        <dbReference type="ARBA" id="ARBA00023043"/>
    </source>
</evidence>
<dbReference type="OrthoDB" id="8194444at2759"/>
<dbReference type="SUPFAM" id="SSF48403">
    <property type="entry name" value="Ankyrin repeat"/>
    <property type="match status" value="1"/>
</dbReference>
<dbReference type="PROSITE" id="PS50297">
    <property type="entry name" value="ANK_REP_REGION"/>
    <property type="match status" value="1"/>
</dbReference>
<name>A0A482VW07_ASBVE</name>
<comment type="caution">
    <text evidence="4">The sequence shown here is derived from an EMBL/GenBank/DDBJ whole genome shotgun (WGS) entry which is preliminary data.</text>
</comment>
<dbReference type="InterPro" id="IPR027417">
    <property type="entry name" value="P-loop_NTPase"/>
</dbReference>
<dbReference type="PANTHER" id="PTHR24198">
    <property type="entry name" value="ANKYRIN REPEAT AND PROTEIN KINASE DOMAIN-CONTAINING PROTEIN"/>
    <property type="match status" value="1"/>
</dbReference>
<dbReference type="SMART" id="SM00248">
    <property type="entry name" value="ANK"/>
    <property type="match status" value="7"/>
</dbReference>
<feature type="repeat" description="ANK" evidence="3">
    <location>
        <begin position="1258"/>
        <end position="1290"/>
    </location>
</feature>
<dbReference type="STRING" id="1661398.A0A482VW07"/>
<dbReference type="Proteomes" id="UP000292052">
    <property type="component" value="Unassembled WGS sequence"/>
</dbReference>
<evidence type="ECO:0000256" key="3">
    <source>
        <dbReference type="PROSITE-ProRule" id="PRU00023"/>
    </source>
</evidence>
<gene>
    <name evidence="4" type="ORF">BDFB_007817</name>
</gene>